<dbReference type="InterPro" id="IPR017900">
    <property type="entry name" value="4Fe4S_Fe_S_CS"/>
</dbReference>
<evidence type="ECO:0000256" key="4">
    <source>
        <dbReference type="ARBA" id="ARBA00022982"/>
    </source>
</evidence>
<sequence>MAHPATTTRLRRELLVKTAEALRAGDLPGRVDRFPLELRPRGETALRCCVHRERAVLRYRAMALLGFSVQDEEDELRPLAHYARDAQARTSRDPRLLTVIEEACSACVRAAYFVSNACRGCAAQSCAVACPKQAITVRDGQSAIDPARCVNCGKCKDVCAFNAILRIPIPCEEACPVQAIVRGPSGKQEIRHDLCIACGKCMQACPFGAVAEQSEVVEVLGALAEGRPLVALFAPALAAQFQAPLEHLVGALRRLGFAGTVEVAAGADLAAQAERRELEEAPFLTSSCCPAYTGLVASRLPALAPRVSTTPTPLAFAAKLAAQRFPGLPRVFLSPCVAKRREALGGSVEHVLTFEELGAALVAWGIEVDACPPSPADIPATDRGRAFAAAGGVAAAVGADAEVLCGLGAETQRRLRLYASGKGPARFLEVMACEGGCIAGPCTLADPKVARRRIPAAPDRDPGRPV</sequence>
<dbReference type="KEGG" id="msil:METEAL_05040"/>
<keyword evidence="4" id="KW-0249">Electron transport</keyword>
<dbReference type="CDD" id="cd10549">
    <property type="entry name" value="MtMvhB_like"/>
    <property type="match status" value="1"/>
</dbReference>
<dbReference type="PANTHER" id="PTHR42859:SF10">
    <property type="entry name" value="DIMETHYLSULFOXIDE REDUCTASE CHAIN B"/>
    <property type="match status" value="1"/>
</dbReference>
<keyword evidence="3" id="KW-0479">Metal-binding</keyword>
<keyword evidence="6" id="KW-0411">Iron-sulfur</keyword>
<evidence type="ECO:0000313" key="9">
    <source>
        <dbReference type="Proteomes" id="UP001238179"/>
    </source>
</evidence>
<feature type="domain" description="4Fe-4S ferredoxin-type" evidence="7">
    <location>
        <begin position="186"/>
        <end position="215"/>
    </location>
</feature>
<dbReference type="SUPFAM" id="SSF53920">
    <property type="entry name" value="Fe-only hydrogenase"/>
    <property type="match status" value="1"/>
</dbReference>
<accession>A0AA48K7P2</accession>
<dbReference type="PROSITE" id="PS51379">
    <property type="entry name" value="4FE4S_FER_2"/>
    <property type="match status" value="3"/>
</dbReference>
<keyword evidence="5" id="KW-0408">Iron</keyword>
<evidence type="ECO:0000256" key="6">
    <source>
        <dbReference type="ARBA" id="ARBA00023014"/>
    </source>
</evidence>
<dbReference type="SUPFAM" id="SSF54862">
    <property type="entry name" value="4Fe-4S ferredoxins"/>
    <property type="match status" value="1"/>
</dbReference>
<feature type="domain" description="4Fe-4S ferredoxin-type" evidence="7">
    <location>
        <begin position="109"/>
        <end position="139"/>
    </location>
</feature>
<dbReference type="Proteomes" id="UP001238179">
    <property type="component" value="Chromosome"/>
</dbReference>
<organism evidence="8 9">
    <name type="scientific">Mesoterricola silvestris</name>
    <dbReference type="NCBI Taxonomy" id="2927979"/>
    <lineage>
        <taxon>Bacteria</taxon>
        <taxon>Pseudomonadati</taxon>
        <taxon>Acidobacteriota</taxon>
        <taxon>Holophagae</taxon>
        <taxon>Holophagales</taxon>
        <taxon>Holophagaceae</taxon>
        <taxon>Mesoterricola</taxon>
    </lineage>
</organism>
<dbReference type="Pfam" id="PF02906">
    <property type="entry name" value="Fe_hyd_lg_C"/>
    <property type="match status" value="2"/>
</dbReference>
<dbReference type="InterPro" id="IPR017896">
    <property type="entry name" value="4Fe4S_Fe-S-bd"/>
</dbReference>
<evidence type="ECO:0000256" key="5">
    <source>
        <dbReference type="ARBA" id="ARBA00023004"/>
    </source>
</evidence>
<dbReference type="GO" id="GO:0051539">
    <property type="term" value="F:4 iron, 4 sulfur cluster binding"/>
    <property type="evidence" value="ECO:0007669"/>
    <property type="project" value="UniProtKB-KW"/>
</dbReference>
<evidence type="ECO:0000256" key="1">
    <source>
        <dbReference type="ARBA" id="ARBA00022448"/>
    </source>
</evidence>
<reference evidence="9" key="1">
    <citation type="journal article" date="2023" name="Int. J. Syst. Evol. Microbiol.">
        <title>Mesoterricola silvestris gen. nov., sp. nov., Mesoterricola sediminis sp. nov., Geothrix oryzae sp. nov., Geothrix edaphica sp. nov., Geothrix rubra sp. nov., and Geothrix limicola sp. nov., six novel members of Acidobacteriota isolated from soils.</title>
        <authorList>
            <person name="Itoh H."/>
            <person name="Sugisawa Y."/>
            <person name="Mise K."/>
            <person name="Xu Z."/>
            <person name="Kuniyasu M."/>
            <person name="Ushijima N."/>
            <person name="Kawano K."/>
            <person name="Kobayashi E."/>
            <person name="Shiratori Y."/>
            <person name="Masuda Y."/>
            <person name="Senoo K."/>
        </authorList>
    </citation>
    <scope>NUCLEOTIDE SEQUENCE [LARGE SCALE GENOMIC DNA]</scope>
    <source>
        <strain evidence="9">W79</strain>
    </source>
</reference>
<dbReference type="InterPro" id="IPR009016">
    <property type="entry name" value="Fe_hydrogenase"/>
</dbReference>
<dbReference type="PANTHER" id="PTHR42859">
    <property type="entry name" value="OXIDOREDUCTASE"/>
    <property type="match status" value="1"/>
</dbReference>
<dbReference type="InterPro" id="IPR004108">
    <property type="entry name" value="Fe_hydrogenase_lsu_C"/>
</dbReference>
<dbReference type="Gene3D" id="3.30.70.20">
    <property type="match status" value="2"/>
</dbReference>
<evidence type="ECO:0000259" key="7">
    <source>
        <dbReference type="PROSITE" id="PS51379"/>
    </source>
</evidence>
<evidence type="ECO:0000256" key="3">
    <source>
        <dbReference type="ARBA" id="ARBA00022723"/>
    </source>
</evidence>
<dbReference type="Gene3D" id="3.40.950.10">
    <property type="entry name" value="Fe-only Hydrogenase (Larger Subunit), Chain L, domain 3"/>
    <property type="match status" value="1"/>
</dbReference>
<gene>
    <name evidence="8" type="ORF">METEAL_05040</name>
</gene>
<name>A0AA48K7P2_9BACT</name>
<dbReference type="Pfam" id="PF25160">
    <property type="entry name" value="LdpA_Fe-S-bd"/>
    <property type="match status" value="1"/>
</dbReference>
<dbReference type="AlphaFoldDB" id="A0AA48K7P2"/>
<dbReference type="RefSeq" id="WP_316414219.1">
    <property type="nucleotide sequence ID" value="NZ_AP027080.1"/>
</dbReference>
<dbReference type="GO" id="GO:0046872">
    <property type="term" value="F:metal ion binding"/>
    <property type="evidence" value="ECO:0007669"/>
    <property type="project" value="UniProtKB-KW"/>
</dbReference>
<dbReference type="EMBL" id="AP027080">
    <property type="protein sequence ID" value="BDU71330.1"/>
    <property type="molecule type" value="Genomic_DNA"/>
</dbReference>
<dbReference type="InterPro" id="IPR050294">
    <property type="entry name" value="RnfB_subfamily"/>
</dbReference>
<keyword evidence="9" id="KW-1185">Reference proteome</keyword>
<evidence type="ECO:0000313" key="8">
    <source>
        <dbReference type="EMBL" id="BDU71330.1"/>
    </source>
</evidence>
<evidence type="ECO:0000256" key="2">
    <source>
        <dbReference type="ARBA" id="ARBA00022485"/>
    </source>
</evidence>
<keyword evidence="1" id="KW-0813">Transport</keyword>
<dbReference type="InterPro" id="IPR057431">
    <property type="entry name" value="LdpA_Fe-S-bd"/>
</dbReference>
<protein>
    <submittedName>
        <fullName evidence="8">Hydrogenase</fullName>
    </submittedName>
</protein>
<feature type="domain" description="4Fe-4S ferredoxin-type" evidence="7">
    <location>
        <begin position="140"/>
        <end position="169"/>
    </location>
</feature>
<proteinExistence type="predicted"/>
<keyword evidence="2" id="KW-0004">4Fe-4S</keyword>
<dbReference type="PROSITE" id="PS00198">
    <property type="entry name" value="4FE4S_FER_1"/>
    <property type="match status" value="1"/>
</dbReference>